<sequence length="169" mass="19446">MLFTFEQLGGIDGVSRWMTAAERYREFLGRVMATRYAKESMIQDEMLNRIASLEAFHRTWSGIGENQMNLVRRLEGLVDHAGEPFEKLVGAGKTSTWCQKAKNHRNDIAHHLGRHPDLDVTELFYVGQAAYWLFTICMLREAGAPQEVFDHMVACRHFIWESSEIQGIL</sequence>
<keyword evidence="3" id="KW-1185">Reference proteome</keyword>
<dbReference type="InterPro" id="IPR041229">
    <property type="entry name" value="HEPN_Apea"/>
</dbReference>
<name>A0ABQ3MVJ3_9PSEU</name>
<comment type="caution">
    <text evidence="2">The sequence shown here is derived from an EMBL/GenBank/DDBJ whole genome shotgun (WGS) entry which is preliminary data.</text>
</comment>
<dbReference type="EMBL" id="BNAR01000026">
    <property type="protein sequence ID" value="GHH61524.1"/>
    <property type="molecule type" value="Genomic_DNA"/>
</dbReference>
<evidence type="ECO:0000313" key="2">
    <source>
        <dbReference type="EMBL" id="GHH61524.1"/>
    </source>
</evidence>
<feature type="domain" description="Apea-like HEPN" evidence="1">
    <location>
        <begin position="35"/>
        <end position="147"/>
    </location>
</feature>
<gene>
    <name evidence="2" type="ORF">GCM10017774_87820</name>
</gene>
<evidence type="ECO:0000313" key="3">
    <source>
        <dbReference type="Proteomes" id="UP000605568"/>
    </source>
</evidence>
<accession>A0ABQ3MVJ3</accession>
<reference evidence="3" key="1">
    <citation type="journal article" date="2019" name="Int. J. Syst. Evol. Microbiol.">
        <title>The Global Catalogue of Microorganisms (GCM) 10K type strain sequencing project: providing services to taxonomists for standard genome sequencing and annotation.</title>
        <authorList>
            <consortium name="The Broad Institute Genomics Platform"/>
            <consortium name="The Broad Institute Genome Sequencing Center for Infectious Disease"/>
            <person name="Wu L."/>
            <person name="Ma J."/>
        </authorList>
    </citation>
    <scope>NUCLEOTIDE SEQUENCE [LARGE SCALE GENOMIC DNA]</scope>
    <source>
        <strain evidence="3">CGMCC 4.7367</strain>
    </source>
</reference>
<dbReference type="Proteomes" id="UP000605568">
    <property type="component" value="Unassembled WGS sequence"/>
</dbReference>
<protein>
    <recommendedName>
        <fullName evidence="1">Apea-like HEPN domain-containing protein</fullName>
    </recommendedName>
</protein>
<evidence type="ECO:0000259" key="1">
    <source>
        <dbReference type="Pfam" id="PF18739"/>
    </source>
</evidence>
<proteinExistence type="predicted"/>
<organism evidence="2 3">
    <name type="scientific">Lentzea cavernae</name>
    <dbReference type="NCBI Taxonomy" id="2020703"/>
    <lineage>
        <taxon>Bacteria</taxon>
        <taxon>Bacillati</taxon>
        <taxon>Actinomycetota</taxon>
        <taxon>Actinomycetes</taxon>
        <taxon>Pseudonocardiales</taxon>
        <taxon>Pseudonocardiaceae</taxon>
        <taxon>Lentzea</taxon>
    </lineage>
</organism>
<dbReference type="Pfam" id="PF18739">
    <property type="entry name" value="HEPN_Apea"/>
    <property type="match status" value="1"/>
</dbReference>